<dbReference type="SMART" id="SM00312">
    <property type="entry name" value="PX"/>
    <property type="match status" value="1"/>
</dbReference>
<name>A0ABD0XUD6_9HEMI</name>
<keyword evidence="2" id="KW-0677">Repeat</keyword>
<dbReference type="SUPFAM" id="SSF64268">
    <property type="entry name" value="PX domain"/>
    <property type="match status" value="1"/>
</dbReference>
<dbReference type="Pfam" id="PF00787">
    <property type="entry name" value="PX"/>
    <property type="match status" value="1"/>
</dbReference>
<evidence type="ECO:0000256" key="1">
    <source>
        <dbReference type="ARBA" id="ARBA00022614"/>
    </source>
</evidence>
<proteinExistence type="predicted"/>
<gene>
    <name evidence="4" type="ORF">AAG570_007688</name>
</gene>
<evidence type="ECO:0000313" key="5">
    <source>
        <dbReference type="Proteomes" id="UP001558652"/>
    </source>
</evidence>
<dbReference type="InterPro" id="IPR001611">
    <property type="entry name" value="Leu-rich_rpt"/>
</dbReference>
<organism evidence="4 5">
    <name type="scientific">Ranatra chinensis</name>
    <dbReference type="NCBI Taxonomy" id="642074"/>
    <lineage>
        <taxon>Eukaryota</taxon>
        <taxon>Metazoa</taxon>
        <taxon>Ecdysozoa</taxon>
        <taxon>Arthropoda</taxon>
        <taxon>Hexapoda</taxon>
        <taxon>Insecta</taxon>
        <taxon>Pterygota</taxon>
        <taxon>Neoptera</taxon>
        <taxon>Paraneoptera</taxon>
        <taxon>Hemiptera</taxon>
        <taxon>Heteroptera</taxon>
        <taxon>Panheteroptera</taxon>
        <taxon>Nepomorpha</taxon>
        <taxon>Nepidae</taxon>
        <taxon>Ranatrinae</taxon>
        <taxon>Ranatra</taxon>
    </lineage>
</organism>
<dbReference type="InterPro" id="IPR036871">
    <property type="entry name" value="PX_dom_sf"/>
</dbReference>
<dbReference type="PANTHER" id="PTHR15454:SF35">
    <property type="entry name" value="NISCHARIN"/>
    <property type="match status" value="1"/>
</dbReference>
<accession>A0ABD0XUD6</accession>
<reference evidence="4 5" key="1">
    <citation type="submission" date="2024-07" db="EMBL/GenBank/DDBJ databases">
        <title>Chromosome-level genome assembly of the water stick insect Ranatra chinensis (Heteroptera: Nepidae).</title>
        <authorList>
            <person name="Liu X."/>
        </authorList>
    </citation>
    <scope>NUCLEOTIDE SEQUENCE [LARGE SCALE GENOMIC DNA]</scope>
    <source>
        <strain evidence="4">Cailab_2021Rc</strain>
        <tissue evidence="4">Muscle</tissue>
    </source>
</reference>
<dbReference type="InterPro" id="IPR003591">
    <property type="entry name" value="Leu-rich_rpt_typical-subtyp"/>
</dbReference>
<dbReference type="InterPro" id="IPR001683">
    <property type="entry name" value="PX_dom"/>
</dbReference>
<evidence type="ECO:0000256" key="2">
    <source>
        <dbReference type="ARBA" id="ARBA00022737"/>
    </source>
</evidence>
<dbReference type="InterPro" id="IPR032675">
    <property type="entry name" value="LRR_dom_sf"/>
</dbReference>
<dbReference type="PROSITE" id="PS50195">
    <property type="entry name" value="PX"/>
    <property type="match status" value="1"/>
</dbReference>
<dbReference type="FunFam" id="3.30.1520.10:FF:000020">
    <property type="entry name" value="nischarin isoform X1"/>
    <property type="match status" value="1"/>
</dbReference>
<dbReference type="Gene3D" id="3.80.10.10">
    <property type="entry name" value="Ribonuclease Inhibitor"/>
    <property type="match status" value="2"/>
</dbReference>
<dbReference type="Pfam" id="PF13855">
    <property type="entry name" value="LRR_8"/>
    <property type="match status" value="1"/>
</dbReference>
<dbReference type="SUPFAM" id="SSF52075">
    <property type="entry name" value="Outer arm dynein light chain 1"/>
    <property type="match status" value="1"/>
</dbReference>
<keyword evidence="5" id="KW-1185">Reference proteome</keyword>
<dbReference type="Proteomes" id="UP001558652">
    <property type="component" value="Unassembled WGS sequence"/>
</dbReference>
<dbReference type="PANTHER" id="PTHR15454">
    <property type="entry name" value="NISCHARIN RELATED"/>
    <property type="match status" value="1"/>
</dbReference>
<dbReference type="PROSITE" id="PS51450">
    <property type="entry name" value="LRR"/>
    <property type="match status" value="2"/>
</dbReference>
<feature type="domain" description="PX" evidence="3">
    <location>
        <begin position="5"/>
        <end position="116"/>
    </location>
</feature>
<evidence type="ECO:0000259" key="3">
    <source>
        <dbReference type="PROSITE" id="PS50195"/>
    </source>
</evidence>
<dbReference type="Gene3D" id="3.30.1520.10">
    <property type="entry name" value="Phox-like domain"/>
    <property type="match status" value="1"/>
</dbReference>
<sequence length="464" mass="53023">MACFVLHSKDWDIKIPSVSSEQGVTVYNINVRIGPVKWTVNHRYRHFVELHGSLVADHSVSKDILPPKKVLGNRDPDFIEQRRAALEKYLSDVVVFLQRTMPKTLVLFLHLEKFDIMFLLQSLSEQFWDGGSSILSVSKNYEFNILQVHAISQRIKLPCPPLEIFGLKYDFSNVLEFCGQLESVTVIGKFDYMDSNIDINQLPFELSAFKTMQSLTLTDMNVGNLCKASDLRTVLRELKVVNCGVRDIIDILLCDELHKESECREEKLWSNLREVDFSNNQIEKFDDGVNFMPFVEGLNLNSNKIEEINNVDQLSNLHRLYLSCNRITNLCSVHVQLKCIKFMDLSQNQISSLNGVEKLGSLQGLNVSSNLIKDLNEVLFICNLPHLDYVVLTGNPIATIVDYRVKVLERFGQRYSKICLDNEQSTQKELDTVAVLQALRFVKEGKASTIKETRMFGGSNRQCN</sequence>
<keyword evidence="1" id="KW-0433">Leucine-rich repeat</keyword>
<evidence type="ECO:0000313" key="4">
    <source>
        <dbReference type="EMBL" id="KAL1114864.1"/>
    </source>
</evidence>
<protein>
    <recommendedName>
        <fullName evidence="3">PX domain-containing protein</fullName>
    </recommendedName>
</protein>
<dbReference type="SMART" id="SM00369">
    <property type="entry name" value="LRR_TYP"/>
    <property type="match status" value="3"/>
</dbReference>
<comment type="caution">
    <text evidence="4">The sequence shown here is derived from an EMBL/GenBank/DDBJ whole genome shotgun (WGS) entry which is preliminary data.</text>
</comment>
<dbReference type="AlphaFoldDB" id="A0ABD0XUD6"/>
<dbReference type="SMART" id="SM00365">
    <property type="entry name" value="LRR_SD22"/>
    <property type="match status" value="4"/>
</dbReference>
<dbReference type="EMBL" id="JBFDAA010000021">
    <property type="protein sequence ID" value="KAL1114864.1"/>
    <property type="molecule type" value="Genomic_DNA"/>
</dbReference>